<dbReference type="PROSITE" id="PS50206">
    <property type="entry name" value="RHODANESE_3"/>
    <property type="match status" value="1"/>
</dbReference>
<dbReference type="GO" id="GO:0016779">
    <property type="term" value="F:nucleotidyltransferase activity"/>
    <property type="evidence" value="ECO:0007669"/>
    <property type="project" value="UniProtKB-KW"/>
</dbReference>
<evidence type="ECO:0000256" key="3">
    <source>
        <dbReference type="ARBA" id="ARBA00022694"/>
    </source>
</evidence>
<dbReference type="PANTHER" id="PTHR10953:SF102">
    <property type="entry name" value="ADENYLYLTRANSFERASE AND SULFURTRANSFERASE MOCS3"/>
    <property type="match status" value="1"/>
</dbReference>
<dbReference type="GO" id="GO:0002143">
    <property type="term" value="P:tRNA wobble position uridine thiolation"/>
    <property type="evidence" value="ECO:0007669"/>
    <property type="project" value="TreeGrafter"/>
</dbReference>
<keyword evidence="5" id="KW-0547">Nucleotide-binding</keyword>
<comment type="caution">
    <text evidence="9">The sequence shown here is derived from an EMBL/GenBank/DDBJ whole genome shotgun (WGS) entry which is preliminary data.</text>
</comment>
<dbReference type="PANTHER" id="PTHR10953">
    <property type="entry name" value="UBIQUITIN-ACTIVATING ENZYME E1"/>
    <property type="match status" value="1"/>
</dbReference>
<evidence type="ECO:0000256" key="2">
    <source>
        <dbReference type="ARBA" id="ARBA00022679"/>
    </source>
</evidence>
<comment type="subcellular location">
    <subcellularLocation>
        <location evidence="1">Cytoplasm</location>
        <location evidence="1">Cytosol</location>
    </subcellularLocation>
</comment>
<dbReference type="FunCoup" id="A0A1Y2AZU9">
    <property type="interactions" value="372"/>
</dbReference>
<dbReference type="InterPro" id="IPR036873">
    <property type="entry name" value="Rhodanese-like_dom_sf"/>
</dbReference>
<dbReference type="FunFam" id="3.40.50.720:FF:000033">
    <property type="entry name" value="Adenylyltransferase and sulfurtransferase MOCS3"/>
    <property type="match status" value="1"/>
</dbReference>
<evidence type="ECO:0000259" key="8">
    <source>
        <dbReference type="PROSITE" id="PS50206"/>
    </source>
</evidence>
<dbReference type="GO" id="GO:0005829">
    <property type="term" value="C:cytosol"/>
    <property type="evidence" value="ECO:0007669"/>
    <property type="project" value="UniProtKB-SubCell"/>
</dbReference>
<evidence type="ECO:0000256" key="5">
    <source>
        <dbReference type="ARBA" id="ARBA00022741"/>
    </source>
</evidence>
<evidence type="ECO:0000256" key="1">
    <source>
        <dbReference type="ARBA" id="ARBA00004514"/>
    </source>
</evidence>
<dbReference type="InterPro" id="IPR045886">
    <property type="entry name" value="ThiF/MoeB/HesA"/>
</dbReference>
<evidence type="ECO:0000313" key="9">
    <source>
        <dbReference type="EMBL" id="ORY27767.1"/>
    </source>
</evidence>
<gene>
    <name evidence="9" type="ORF">BCR39DRAFT_537064</name>
</gene>
<keyword evidence="10" id="KW-1185">Reference proteome</keyword>
<sequence length="410" mass="43678">MSSAGPSSGADSSTDDERPLTLEEYERYGRQMIMPDFGLPGQARLKRARVAVVGAGGLGCPVLQYLAGAGVGTIGIFDHDHVSLSNLHRQVLHTTERVGMNKARSAQLAINALNPNINALAISEAILPSTAEELLTNYDILVDCTDRPLTRYLLSDLSVKLGIPLVSGAAISSAGQWAVYGGDVKGKRRACYRCLWPKVVHGSGSEGVCEEVGVWGVVVGMVGVGMAGEVIKLIIGKEDEQPLLQLLHLGGNPLVRTVRMRGPRKDCVACGEAAVLPAKLEEMGYDEFCAGPASSVAIDQAAVERMRARDLADILKTSDTPRPLIIDTRPQVEYGICSLPGTTNIPFDTILSSLDAVPPSTDVVFLCRKGNDSQVAAQALAKTSPSTRVRDVRGGLVAYSREVDPTFPIY</sequence>
<protein>
    <recommendedName>
        <fullName evidence="8">Rhodanese domain-containing protein</fullName>
    </recommendedName>
</protein>
<dbReference type="Gene3D" id="3.40.50.720">
    <property type="entry name" value="NAD(P)-binding Rossmann-like Domain"/>
    <property type="match status" value="1"/>
</dbReference>
<dbReference type="GO" id="GO:0004792">
    <property type="term" value="F:thiosulfate-cyanide sulfurtransferase activity"/>
    <property type="evidence" value="ECO:0007669"/>
    <property type="project" value="TreeGrafter"/>
</dbReference>
<keyword evidence="6" id="KW-0833">Ubl conjugation pathway</keyword>
<dbReference type="SMART" id="SM00450">
    <property type="entry name" value="RHOD"/>
    <property type="match status" value="1"/>
</dbReference>
<dbReference type="InterPro" id="IPR000594">
    <property type="entry name" value="ThiF_NAD_FAD-bd"/>
</dbReference>
<accession>A0A1Y2AZU9</accession>
<feature type="domain" description="Rhodanese" evidence="8">
    <location>
        <begin position="319"/>
        <end position="408"/>
    </location>
</feature>
<organism evidence="9 10">
    <name type="scientific">Naematelia encephala</name>
    <dbReference type="NCBI Taxonomy" id="71784"/>
    <lineage>
        <taxon>Eukaryota</taxon>
        <taxon>Fungi</taxon>
        <taxon>Dikarya</taxon>
        <taxon>Basidiomycota</taxon>
        <taxon>Agaricomycotina</taxon>
        <taxon>Tremellomycetes</taxon>
        <taxon>Tremellales</taxon>
        <taxon>Naemateliaceae</taxon>
        <taxon>Naematelia</taxon>
    </lineage>
</organism>
<dbReference type="Pfam" id="PF00899">
    <property type="entry name" value="ThiF"/>
    <property type="match status" value="1"/>
</dbReference>
<reference evidence="9 10" key="1">
    <citation type="submission" date="2016-07" db="EMBL/GenBank/DDBJ databases">
        <title>Pervasive Adenine N6-methylation of Active Genes in Fungi.</title>
        <authorList>
            <consortium name="DOE Joint Genome Institute"/>
            <person name="Mondo S.J."/>
            <person name="Dannebaum R.O."/>
            <person name="Kuo R.C."/>
            <person name="Labutti K."/>
            <person name="Haridas S."/>
            <person name="Kuo A."/>
            <person name="Salamov A."/>
            <person name="Ahrendt S.R."/>
            <person name="Lipzen A."/>
            <person name="Sullivan W."/>
            <person name="Andreopoulos W.B."/>
            <person name="Clum A."/>
            <person name="Lindquist E."/>
            <person name="Daum C."/>
            <person name="Ramamoorthy G.K."/>
            <person name="Gryganskyi A."/>
            <person name="Culley D."/>
            <person name="Magnuson J.K."/>
            <person name="James T.Y."/>
            <person name="O'Malley M.A."/>
            <person name="Stajich J.E."/>
            <person name="Spatafora J.W."/>
            <person name="Visel A."/>
            <person name="Grigoriev I.V."/>
        </authorList>
    </citation>
    <scope>NUCLEOTIDE SEQUENCE [LARGE SCALE GENOMIC DNA]</scope>
    <source>
        <strain evidence="9 10">68-887.2</strain>
    </source>
</reference>
<dbReference type="GO" id="GO:0005524">
    <property type="term" value="F:ATP binding"/>
    <property type="evidence" value="ECO:0007669"/>
    <property type="project" value="UniProtKB-KW"/>
</dbReference>
<dbReference type="GO" id="GO:0042292">
    <property type="term" value="F:URM1 activating enzyme activity"/>
    <property type="evidence" value="ECO:0007669"/>
    <property type="project" value="TreeGrafter"/>
</dbReference>
<dbReference type="STRING" id="71784.A0A1Y2AZU9"/>
<keyword evidence="7" id="KW-0067">ATP-binding</keyword>
<dbReference type="GO" id="GO:0032447">
    <property type="term" value="P:protein urmylation"/>
    <property type="evidence" value="ECO:0007669"/>
    <property type="project" value="TreeGrafter"/>
</dbReference>
<dbReference type="Gene3D" id="3.40.250.10">
    <property type="entry name" value="Rhodanese-like domain"/>
    <property type="match status" value="1"/>
</dbReference>
<dbReference type="OrthoDB" id="10261062at2759"/>
<keyword evidence="2" id="KW-0808">Transferase</keyword>
<dbReference type="AlphaFoldDB" id="A0A1Y2AZU9"/>
<dbReference type="Proteomes" id="UP000193986">
    <property type="component" value="Unassembled WGS sequence"/>
</dbReference>
<keyword evidence="3" id="KW-0819">tRNA processing</keyword>
<keyword evidence="4" id="KW-0548">Nucleotidyltransferase</keyword>
<dbReference type="EMBL" id="MCFC01000036">
    <property type="protein sequence ID" value="ORY27767.1"/>
    <property type="molecule type" value="Genomic_DNA"/>
</dbReference>
<dbReference type="InterPro" id="IPR035985">
    <property type="entry name" value="Ubiquitin-activating_enz"/>
</dbReference>
<proteinExistence type="predicted"/>
<dbReference type="CDD" id="cd00757">
    <property type="entry name" value="ThiF_MoeB_HesA_family"/>
    <property type="match status" value="1"/>
</dbReference>
<dbReference type="InParanoid" id="A0A1Y2AZU9"/>
<evidence type="ECO:0000256" key="6">
    <source>
        <dbReference type="ARBA" id="ARBA00022786"/>
    </source>
</evidence>
<dbReference type="SUPFAM" id="SSF69572">
    <property type="entry name" value="Activating enzymes of the ubiquitin-like proteins"/>
    <property type="match status" value="1"/>
</dbReference>
<dbReference type="InterPro" id="IPR001763">
    <property type="entry name" value="Rhodanese-like_dom"/>
</dbReference>
<dbReference type="Pfam" id="PF00581">
    <property type="entry name" value="Rhodanese"/>
    <property type="match status" value="1"/>
</dbReference>
<name>A0A1Y2AZU9_9TREE</name>
<evidence type="ECO:0000256" key="7">
    <source>
        <dbReference type="ARBA" id="ARBA00022840"/>
    </source>
</evidence>
<evidence type="ECO:0000313" key="10">
    <source>
        <dbReference type="Proteomes" id="UP000193986"/>
    </source>
</evidence>
<evidence type="ECO:0000256" key="4">
    <source>
        <dbReference type="ARBA" id="ARBA00022695"/>
    </source>
</evidence>